<keyword evidence="1" id="KW-0812">Transmembrane</keyword>
<proteinExistence type="predicted"/>
<feature type="transmembrane region" description="Helical" evidence="1">
    <location>
        <begin position="50"/>
        <end position="67"/>
    </location>
</feature>
<dbReference type="EMBL" id="BQXH01000006">
    <property type="protein sequence ID" value="GKS81165.1"/>
    <property type="molecule type" value="Genomic_DNA"/>
</dbReference>
<feature type="transmembrane region" description="Helical" evidence="1">
    <location>
        <begin position="18"/>
        <end position="38"/>
    </location>
</feature>
<dbReference type="Pfam" id="PF11694">
    <property type="entry name" value="DUF3290"/>
    <property type="match status" value="1"/>
</dbReference>
<sequence length="149" mass="16863">MQFYTYQYLVENQAKFPYLRVVIITVLALSVLGLSVRYLRNKGEIKYKDLAVIAGTMLILFLALQFNDYTNFKTSVQQSGQQVELVKKIAHSLKVKPERLSVNQAQTGNGDLLIKSPKGYYRVLFSSDNSGYMLEKVELTAGKIEVKGD</sequence>
<dbReference type="InterPro" id="IPR021707">
    <property type="entry name" value="DUF3290"/>
</dbReference>
<dbReference type="Proteomes" id="UP001055149">
    <property type="component" value="Unassembled WGS sequence"/>
</dbReference>
<gene>
    <name evidence="2" type="ORF">LPAF129_08510</name>
</gene>
<accession>A0ABQ5JJS3</accession>
<reference evidence="2" key="1">
    <citation type="journal article" date="2022" name="Int. J. Syst. Evol. Microbiol.">
        <title>A novel species of lactic acid bacteria, Ligilactobacillus pabuli sp. nov., isolated from alfalfa silage.</title>
        <authorList>
            <person name="Tohno M."/>
            <person name="Tanizawa Y."/>
            <person name="Sawada H."/>
            <person name="Sakamoto M."/>
            <person name="Ohkuma M."/>
            <person name="Kobayashi H."/>
        </authorList>
    </citation>
    <scope>NUCLEOTIDE SEQUENCE</scope>
    <source>
        <strain evidence="2">AF129</strain>
    </source>
</reference>
<name>A0ABQ5JJS3_9LACO</name>
<organism evidence="2 3">
    <name type="scientific">Ligilactobacillus pabuli</name>
    <dbReference type="NCBI Taxonomy" id="2886039"/>
    <lineage>
        <taxon>Bacteria</taxon>
        <taxon>Bacillati</taxon>
        <taxon>Bacillota</taxon>
        <taxon>Bacilli</taxon>
        <taxon>Lactobacillales</taxon>
        <taxon>Lactobacillaceae</taxon>
        <taxon>Ligilactobacillus</taxon>
    </lineage>
</organism>
<dbReference type="RefSeq" id="WP_244054931.1">
    <property type="nucleotide sequence ID" value="NZ_BQXH01000006.1"/>
</dbReference>
<evidence type="ECO:0008006" key="4">
    <source>
        <dbReference type="Google" id="ProtNLM"/>
    </source>
</evidence>
<keyword evidence="3" id="KW-1185">Reference proteome</keyword>
<comment type="caution">
    <text evidence="2">The sequence shown here is derived from an EMBL/GenBank/DDBJ whole genome shotgun (WGS) entry which is preliminary data.</text>
</comment>
<evidence type="ECO:0000313" key="2">
    <source>
        <dbReference type="EMBL" id="GKS81165.1"/>
    </source>
</evidence>
<evidence type="ECO:0000256" key="1">
    <source>
        <dbReference type="SAM" id="Phobius"/>
    </source>
</evidence>
<keyword evidence="1" id="KW-0472">Membrane</keyword>
<keyword evidence="1" id="KW-1133">Transmembrane helix</keyword>
<protein>
    <recommendedName>
        <fullName evidence="4">DUF3290 domain-containing protein</fullName>
    </recommendedName>
</protein>
<evidence type="ECO:0000313" key="3">
    <source>
        <dbReference type="Proteomes" id="UP001055149"/>
    </source>
</evidence>